<protein>
    <submittedName>
        <fullName evidence="1">Uncharacterized protein</fullName>
    </submittedName>
</protein>
<reference evidence="1 2" key="1">
    <citation type="journal article" date="2021" name="Front. Genet.">
        <title>Chromosome-Level Genome Assembly Reveals Significant Gene Expansion in the Toll and IMD Signaling Pathways of Dendrolimus kikuchii.</title>
        <authorList>
            <person name="Zhou J."/>
            <person name="Wu P."/>
            <person name="Xiong Z."/>
            <person name="Liu N."/>
            <person name="Zhao N."/>
            <person name="Ji M."/>
            <person name="Qiu Y."/>
            <person name="Yang B."/>
        </authorList>
    </citation>
    <scope>NUCLEOTIDE SEQUENCE [LARGE SCALE GENOMIC DNA]</scope>
    <source>
        <strain evidence="1">Ann1</strain>
    </source>
</reference>
<dbReference type="Proteomes" id="UP000824533">
    <property type="component" value="Linkage Group LG07"/>
</dbReference>
<evidence type="ECO:0000313" key="2">
    <source>
        <dbReference type="Proteomes" id="UP000824533"/>
    </source>
</evidence>
<name>A0ACC1D6Z6_9NEOP</name>
<accession>A0ACC1D6Z6</accession>
<organism evidence="1 2">
    <name type="scientific">Dendrolimus kikuchii</name>
    <dbReference type="NCBI Taxonomy" id="765133"/>
    <lineage>
        <taxon>Eukaryota</taxon>
        <taxon>Metazoa</taxon>
        <taxon>Ecdysozoa</taxon>
        <taxon>Arthropoda</taxon>
        <taxon>Hexapoda</taxon>
        <taxon>Insecta</taxon>
        <taxon>Pterygota</taxon>
        <taxon>Neoptera</taxon>
        <taxon>Endopterygota</taxon>
        <taxon>Lepidoptera</taxon>
        <taxon>Glossata</taxon>
        <taxon>Ditrysia</taxon>
        <taxon>Bombycoidea</taxon>
        <taxon>Lasiocampidae</taxon>
        <taxon>Dendrolimus</taxon>
    </lineage>
</organism>
<sequence length="146" mass="15952">MECEPIPTVATPAPPSYAKVVGPPRPPSKPGPSGYLHQIVGREPSPQCHECGVLQDTAFHTLVECAAWGPQRALLENVVGPVSSLRSMVEAMLQGQQSWLAVSSFCESVLAQKEAAERVREEDANADPIRRRRTGGRRRRYANLLP</sequence>
<comment type="caution">
    <text evidence="1">The sequence shown here is derived from an EMBL/GenBank/DDBJ whole genome shotgun (WGS) entry which is preliminary data.</text>
</comment>
<dbReference type="EMBL" id="CM034393">
    <property type="protein sequence ID" value="KAJ0179651.1"/>
    <property type="molecule type" value="Genomic_DNA"/>
</dbReference>
<gene>
    <name evidence="1" type="ORF">K1T71_004242</name>
</gene>
<evidence type="ECO:0000313" key="1">
    <source>
        <dbReference type="EMBL" id="KAJ0179651.1"/>
    </source>
</evidence>
<proteinExistence type="predicted"/>
<keyword evidence="2" id="KW-1185">Reference proteome</keyword>